<keyword evidence="6" id="KW-0677">Repeat</keyword>
<dbReference type="InterPro" id="IPR036322">
    <property type="entry name" value="WD40_repeat_dom_sf"/>
</dbReference>
<dbReference type="GO" id="GO:0016558">
    <property type="term" value="P:protein import into peroxisome matrix"/>
    <property type="evidence" value="ECO:0007669"/>
    <property type="project" value="InterPro"/>
</dbReference>
<dbReference type="InterPro" id="IPR020472">
    <property type="entry name" value="WD40_PAC1"/>
</dbReference>
<dbReference type="AlphaFoldDB" id="A0A2X0KJX9"/>
<feature type="repeat" description="WD" evidence="11">
    <location>
        <begin position="236"/>
        <end position="271"/>
    </location>
</feature>
<feature type="repeat" description="WD" evidence="11">
    <location>
        <begin position="359"/>
        <end position="393"/>
    </location>
</feature>
<evidence type="ECO:0000256" key="1">
    <source>
        <dbReference type="ARBA" id="ARBA00004253"/>
    </source>
</evidence>
<dbReference type="GO" id="GO:0005829">
    <property type="term" value="C:cytosol"/>
    <property type="evidence" value="ECO:0007669"/>
    <property type="project" value="UniProtKB-SubCell"/>
</dbReference>
<dbReference type="EMBL" id="FMWP01000048">
    <property type="protein sequence ID" value="SCZ93799.1"/>
    <property type="molecule type" value="Genomic_DNA"/>
</dbReference>
<evidence type="ECO:0000256" key="7">
    <source>
        <dbReference type="ARBA" id="ARBA00022927"/>
    </source>
</evidence>
<keyword evidence="7" id="KW-0653">Protein transport</keyword>
<evidence type="ECO:0000256" key="8">
    <source>
        <dbReference type="ARBA" id="ARBA00023140"/>
    </source>
</evidence>
<comment type="subcellular location">
    <subcellularLocation>
        <location evidence="2">Cytoplasm</location>
        <location evidence="2">Cytosol</location>
    </subcellularLocation>
    <subcellularLocation>
        <location evidence="1">Peroxisome matrix</location>
    </subcellularLocation>
</comment>
<dbReference type="InterPro" id="IPR001680">
    <property type="entry name" value="WD40_rpt"/>
</dbReference>
<reference evidence="13" key="1">
    <citation type="submission" date="2016-10" db="EMBL/GenBank/DDBJ databases">
        <authorList>
            <person name="Jeantristanb JTB J.-T."/>
            <person name="Ricardo R."/>
        </authorList>
    </citation>
    <scope>NUCLEOTIDE SEQUENCE [LARGE SCALE GENOMIC DNA]</scope>
</reference>
<evidence type="ECO:0000256" key="2">
    <source>
        <dbReference type="ARBA" id="ARBA00004514"/>
    </source>
</evidence>
<evidence type="ECO:0000256" key="6">
    <source>
        <dbReference type="ARBA" id="ARBA00022737"/>
    </source>
</evidence>
<dbReference type="InterPro" id="IPR015943">
    <property type="entry name" value="WD40/YVTN_repeat-like_dom_sf"/>
</dbReference>
<dbReference type="SUPFAM" id="SSF50978">
    <property type="entry name" value="WD40 repeat-like"/>
    <property type="match status" value="1"/>
</dbReference>
<dbReference type="Pfam" id="PF00400">
    <property type="entry name" value="WD40"/>
    <property type="match status" value="6"/>
</dbReference>
<keyword evidence="13" id="KW-1185">Reference proteome</keyword>
<feature type="repeat" description="WD" evidence="11">
    <location>
        <begin position="296"/>
        <end position="334"/>
    </location>
</feature>
<evidence type="ECO:0000256" key="5">
    <source>
        <dbReference type="ARBA" id="ARBA00022574"/>
    </source>
</evidence>
<dbReference type="PROSITE" id="PS50082">
    <property type="entry name" value="WD_REPEATS_2"/>
    <property type="match status" value="5"/>
</dbReference>
<evidence type="ECO:0000313" key="13">
    <source>
        <dbReference type="Proteomes" id="UP000249723"/>
    </source>
</evidence>
<dbReference type="SMART" id="SM00320">
    <property type="entry name" value="WD40"/>
    <property type="match status" value="6"/>
</dbReference>
<keyword evidence="4" id="KW-0963">Cytoplasm</keyword>
<gene>
    <name evidence="12" type="ORF">BZ3500_MVSOF-1268-A1-R1_CHR6-3G08892</name>
</gene>
<evidence type="ECO:0000256" key="3">
    <source>
        <dbReference type="ARBA" id="ARBA00022448"/>
    </source>
</evidence>
<name>A0A2X0KJX9_9BASI</name>
<dbReference type="Proteomes" id="UP000249723">
    <property type="component" value="Unassembled WGS sequence"/>
</dbReference>
<dbReference type="OrthoDB" id="273771at2759"/>
<dbReference type="PANTHER" id="PTHR46027">
    <property type="entry name" value="PEROXISOMAL TARGETING SIGNAL 2 RECEPTOR"/>
    <property type="match status" value="1"/>
</dbReference>
<comment type="similarity">
    <text evidence="9">Belongs to the WD repeat peroxin-7 family.</text>
</comment>
<dbReference type="PANTHER" id="PTHR46027:SF1">
    <property type="entry name" value="PEROXISOMAL TARGETING SIGNAL 2 RECEPTOR"/>
    <property type="match status" value="1"/>
</dbReference>
<keyword evidence="8" id="KW-0576">Peroxisome</keyword>
<evidence type="ECO:0000256" key="9">
    <source>
        <dbReference type="ARBA" id="ARBA00024017"/>
    </source>
</evidence>
<dbReference type="Gene3D" id="2.130.10.10">
    <property type="entry name" value="YVTN repeat-like/Quinoprotein amine dehydrogenase"/>
    <property type="match status" value="1"/>
</dbReference>
<evidence type="ECO:0000256" key="11">
    <source>
        <dbReference type="PROSITE-ProRule" id="PRU00221"/>
    </source>
</evidence>
<sequence>MQKVPPTSVRRCRTDGFAAYAVKFSPFFPNRLAVAGSANFGLVGNGRLSVLTTGGAGIGGPVGAHRAGGGAMAMGMGIEKGFDTQDGLYDLAWSEMHENQIVTASGDGSVKLWDVALDEFPIRKWHEHAREVFSVDWNNLQKDLFCTSSWDCTVKISPLTSRNPPQWTPDRPTSIATIPAHTACVYAAAFAPHQPTTLASCSTDGQLKVWDTRSPMAATPSTVPGQPSTAQAQIAIPAHSTEVLSLDWNKYQPHLIATGSVDRTIRIHDLRMAGHDQRLPPSNVPVMQPTSTVATLLGHEYAVRRVAWSPHSPNVLGSTSYDMTARIWAIDAGNLGAGGPNTSSFGSAGMGGGRLMRIYDGHTEFVVGQSWSLFEEGVVATCSWDQEVHLWNA</sequence>
<evidence type="ECO:0000256" key="4">
    <source>
        <dbReference type="ARBA" id="ARBA00022490"/>
    </source>
</evidence>
<dbReference type="GO" id="GO:0005782">
    <property type="term" value="C:peroxisomal matrix"/>
    <property type="evidence" value="ECO:0007669"/>
    <property type="project" value="UniProtKB-SubCell"/>
</dbReference>
<feature type="repeat" description="WD" evidence="11">
    <location>
        <begin position="178"/>
        <end position="214"/>
    </location>
</feature>
<accession>A0A2X0KJX9</accession>
<proteinExistence type="inferred from homology"/>
<dbReference type="PROSITE" id="PS00678">
    <property type="entry name" value="WD_REPEATS_1"/>
    <property type="match status" value="3"/>
</dbReference>
<evidence type="ECO:0000256" key="10">
    <source>
        <dbReference type="ARBA" id="ARBA00032565"/>
    </source>
</evidence>
<organism evidence="12 13">
    <name type="scientific">Microbotryum saponariae</name>
    <dbReference type="NCBI Taxonomy" id="289078"/>
    <lineage>
        <taxon>Eukaryota</taxon>
        <taxon>Fungi</taxon>
        <taxon>Dikarya</taxon>
        <taxon>Basidiomycota</taxon>
        <taxon>Pucciniomycotina</taxon>
        <taxon>Microbotryomycetes</taxon>
        <taxon>Microbotryales</taxon>
        <taxon>Microbotryaceae</taxon>
        <taxon>Microbotryum</taxon>
    </lineage>
</organism>
<dbReference type="InterPro" id="IPR019775">
    <property type="entry name" value="WD40_repeat_CS"/>
</dbReference>
<dbReference type="STRING" id="289078.A0A2X0KJX9"/>
<evidence type="ECO:0000313" key="12">
    <source>
        <dbReference type="EMBL" id="SCZ93799.1"/>
    </source>
</evidence>
<dbReference type="PROSITE" id="PS50294">
    <property type="entry name" value="WD_REPEATS_REGION"/>
    <property type="match status" value="3"/>
</dbReference>
<dbReference type="GO" id="GO:0005053">
    <property type="term" value="F:peroxisome matrix targeting signal-2 binding"/>
    <property type="evidence" value="ECO:0007669"/>
    <property type="project" value="InterPro"/>
</dbReference>
<keyword evidence="3" id="KW-0813">Transport</keyword>
<protein>
    <recommendedName>
        <fullName evidence="10">Peroxin-7</fullName>
    </recommendedName>
</protein>
<feature type="repeat" description="WD" evidence="11">
    <location>
        <begin position="101"/>
        <end position="115"/>
    </location>
</feature>
<keyword evidence="5 11" id="KW-0853">WD repeat</keyword>
<dbReference type="InterPro" id="IPR044536">
    <property type="entry name" value="PEX7"/>
</dbReference>
<dbReference type="PRINTS" id="PR00320">
    <property type="entry name" value="GPROTEINBRPT"/>
</dbReference>